<evidence type="ECO:0000313" key="3">
    <source>
        <dbReference type="EMBL" id="BAU47943.1"/>
    </source>
</evidence>
<organism evidence="3 4">
    <name type="scientific">Sulfurifustis variabilis</name>
    <dbReference type="NCBI Taxonomy" id="1675686"/>
    <lineage>
        <taxon>Bacteria</taxon>
        <taxon>Pseudomonadati</taxon>
        <taxon>Pseudomonadota</taxon>
        <taxon>Gammaproteobacteria</taxon>
        <taxon>Acidiferrobacterales</taxon>
        <taxon>Acidiferrobacteraceae</taxon>
        <taxon>Sulfurifustis</taxon>
    </lineage>
</organism>
<dbReference type="Gene3D" id="3.60.10.10">
    <property type="entry name" value="Endonuclease/exonuclease/phosphatase"/>
    <property type="match status" value="1"/>
</dbReference>
<feature type="domain" description="Endonuclease/exonuclease/phosphatase" evidence="2">
    <location>
        <begin position="62"/>
        <end position="343"/>
    </location>
</feature>
<dbReference type="Pfam" id="PF03372">
    <property type="entry name" value="Exo_endo_phos"/>
    <property type="match status" value="1"/>
</dbReference>
<evidence type="ECO:0000313" key="4">
    <source>
        <dbReference type="Proteomes" id="UP000218899"/>
    </source>
</evidence>
<dbReference type="SUPFAM" id="SSF56219">
    <property type="entry name" value="DNase I-like"/>
    <property type="match status" value="1"/>
</dbReference>
<protein>
    <submittedName>
        <fullName evidence="3">Metal-dependent hydrolase</fullName>
    </submittedName>
</protein>
<feature type="signal peptide" evidence="1">
    <location>
        <begin position="1"/>
        <end position="22"/>
    </location>
</feature>
<dbReference type="PANTHER" id="PTHR14859:SF15">
    <property type="entry name" value="ENDONUCLEASE_EXONUCLEASE_PHOSPHATASE DOMAIN-CONTAINING PROTEIN"/>
    <property type="match status" value="1"/>
</dbReference>
<evidence type="ECO:0000259" key="2">
    <source>
        <dbReference type="Pfam" id="PF03372"/>
    </source>
</evidence>
<dbReference type="GO" id="GO:0016020">
    <property type="term" value="C:membrane"/>
    <property type="evidence" value="ECO:0007669"/>
    <property type="project" value="GOC"/>
</dbReference>
<dbReference type="RefSeq" id="WP_096460502.1">
    <property type="nucleotide sequence ID" value="NZ_AP014936.1"/>
</dbReference>
<dbReference type="AlphaFoldDB" id="A0A1B4V313"/>
<dbReference type="Proteomes" id="UP000218899">
    <property type="component" value="Chromosome"/>
</dbReference>
<dbReference type="InterPro" id="IPR005135">
    <property type="entry name" value="Endo/exonuclease/phosphatase"/>
</dbReference>
<dbReference type="GO" id="GO:0006506">
    <property type="term" value="P:GPI anchor biosynthetic process"/>
    <property type="evidence" value="ECO:0007669"/>
    <property type="project" value="TreeGrafter"/>
</dbReference>
<proteinExistence type="predicted"/>
<dbReference type="OrthoDB" id="5293344at2"/>
<keyword evidence="3" id="KW-0378">Hydrolase</keyword>
<gene>
    <name evidence="3" type="ORF">SVA_1378</name>
</gene>
<dbReference type="InterPro" id="IPR036691">
    <property type="entry name" value="Endo/exonu/phosph_ase_sf"/>
</dbReference>
<dbReference type="InterPro" id="IPR051916">
    <property type="entry name" value="GPI-anchor_lipid_remodeler"/>
</dbReference>
<dbReference type="GO" id="GO:0016787">
    <property type="term" value="F:hydrolase activity"/>
    <property type="evidence" value="ECO:0007669"/>
    <property type="project" value="UniProtKB-KW"/>
</dbReference>
<dbReference type="EMBL" id="AP014936">
    <property type="protein sequence ID" value="BAU47943.1"/>
    <property type="molecule type" value="Genomic_DNA"/>
</dbReference>
<evidence type="ECO:0000256" key="1">
    <source>
        <dbReference type="SAM" id="SignalP"/>
    </source>
</evidence>
<keyword evidence="1" id="KW-0732">Signal</keyword>
<keyword evidence="4" id="KW-1185">Reference proteome</keyword>
<feature type="chain" id="PRO_5008571137" evidence="1">
    <location>
        <begin position="23"/>
        <end position="421"/>
    </location>
</feature>
<dbReference type="PANTHER" id="PTHR14859">
    <property type="entry name" value="CALCOFLUOR WHITE HYPERSENSITIVE PROTEIN PRECURSOR"/>
    <property type="match status" value="1"/>
</dbReference>
<reference evidence="3 4" key="1">
    <citation type="submission" date="2015-08" db="EMBL/GenBank/DDBJ databases">
        <title>Complete genome sequence of Sulfurifustis variabilis.</title>
        <authorList>
            <person name="Miura A."/>
            <person name="Kojima H."/>
            <person name="Fukui M."/>
        </authorList>
    </citation>
    <scope>NUCLEOTIDE SEQUENCE [LARGE SCALE GENOMIC DNA]</scope>
    <source>
        <strain evidence="4">skN76</strain>
    </source>
</reference>
<sequence>MQLLAVVLFALLLVACSPPVEESALGSRLVSAPCVAGAAAWMIGDDPAQVDVPPDAPALRVATYNLHSGLGYQRALRRSRGEVERNLRGIAAAIARAGAEPVDVVGLNEVDFDSRRSGGFDQAAFIADELERLTGARYRVVYGETRRRRVPGFELRFGNAALVRHPVLHDNACLYDSASNCTVTGKTASFPVLHAGGFGHELAHEGRGVITLTIEFHGRLLDVLVTHLEAFALADREAQAAHLVRHFIQPDRTTVLLGDINAVPTALTYGRAFFAADRTHDILTSGPLADARVLRASMAREADWTAWATYPARRPVWPLDAVLGSLDLVPNEVQAIGEGESDHRGFYVEYRVADAAPVLEAQRARHDAIRRRQLAQILRCDLAGEEGERRGKLRWLAEGTGFLDIATAVERELLSAKRGAP</sequence>
<accession>A0A1B4V313</accession>
<name>A0A1B4V313_9GAMM</name>
<dbReference type="KEGG" id="sva:SVA_1378"/>